<evidence type="ECO:0000313" key="1">
    <source>
        <dbReference type="EMBL" id="QLK26806.1"/>
    </source>
</evidence>
<dbReference type="GeneID" id="56142363"/>
<dbReference type="InterPro" id="IPR029060">
    <property type="entry name" value="PIN-like_dom_sf"/>
</dbReference>
<reference evidence="1 2" key="1">
    <citation type="submission" date="2020-07" db="EMBL/GenBank/DDBJ databases">
        <title>Natrinema (YPL30) sp. nov. and Haloterrigena xxxxxx (YPL8) sp. nov., isolated from a salt mine.</title>
        <authorList>
            <person name="Cui H."/>
        </authorList>
    </citation>
    <scope>NUCLEOTIDE SEQUENCE [LARGE SCALE GENOMIC DNA]</scope>
    <source>
        <strain evidence="1 2">YPL13</strain>
    </source>
</reference>
<name>A0A7D6GWY4_9EURY</name>
<gene>
    <name evidence="1" type="ORF">HYG81_04120</name>
</gene>
<evidence type="ECO:0008006" key="3">
    <source>
        <dbReference type="Google" id="ProtNLM"/>
    </source>
</evidence>
<evidence type="ECO:0000313" key="2">
    <source>
        <dbReference type="Proteomes" id="UP000510869"/>
    </source>
</evidence>
<dbReference type="RefSeq" id="WP_180841977.1">
    <property type="nucleotide sequence ID" value="NZ_CP059154.1"/>
</dbReference>
<accession>A0A7D6GWY4</accession>
<dbReference type="EMBL" id="CP059154">
    <property type="protein sequence ID" value="QLK26806.1"/>
    <property type="molecule type" value="Genomic_DNA"/>
</dbReference>
<keyword evidence="2" id="KW-1185">Reference proteome</keyword>
<dbReference type="OrthoDB" id="214513at2157"/>
<dbReference type="SUPFAM" id="SSF88723">
    <property type="entry name" value="PIN domain-like"/>
    <property type="match status" value="1"/>
</dbReference>
<dbReference type="AlphaFoldDB" id="A0A7D6GWY4"/>
<dbReference type="Proteomes" id="UP000510869">
    <property type="component" value="Chromosome"/>
</dbReference>
<sequence length="167" mass="18170">MNLVADTSALVSLASTDTVRRSALPLLLDGYDVAVPDVVLDELETIAQYDNEHGTAARTVLDSRAQLTIHSVDLDPGFPLDDGENAAIQFAERIGAAFFYCDEYNQLALIHASLPDARLVTTPRLLKAFVVHGNLSKSDAKSLLDGIPQCRSWDGNAYVHQATQLFE</sequence>
<proteinExistence type="predicted"/>
<dbReference type="KEGG" id="nay:HYG81_04120"/>
<protein>
    <recommendedName>
        <fullName evidence="3">PIN domain-containing protein</fullName>
    </recommendedName>
</protein>
<organism evidence="1 2">
    <name type="scientific">Natrinema zhouii</name>
    <dbReference type="NCBI Taxonomy" id="1710539"/>
    <lineage>
        <taxon>Archaea</taxon>
        <taxon>Methanobacteriati</taxon>
        <taxon>Methanobacteriota</taxon>
        <taxon>Stenosarchaea group</taxon>
        <taxon>Halobacteria</taxon>
        <taxon>Halobacteriales</taxon>
        <taxon>Natrialbaceae</taxon>
        <taxon>Natrinema</taxon>
    </lineage>
</organism>